<dbReference type="RefSeq" id="WP_048836502.1">
    <property type="nucleotide sequence ID" value="NZ_BJMU01000006.1"/>
</dbReference>
<name>A0A4Y3TPS2_9PROT</name>
<organism evidence="2 3">
    <name type="scientific">Acetobacter orleanensis</name>
    <dbReference type="NCBI Taxonomy" id="104099"/>
    <lineage>
        <taxon>Bacteria</taxon>
        <taxon>Pseudomonadati</taxon>
        <taxon>Pseudomonadota</taxon>
        <taxon>Alphaproteobacteria</taxon>
        <taxon>Acetobacterales</taxon>
        <taxon>Acetobacteraceae</taxon>
        <taxon>Acetobacter</taxon>
    </lineage>
</organism>
<dbReference type="STRING" id="104099.AD949_06245"/>
<gene>
    <name evidence="2" type="ORF">AOR01nite_14970</name>
</gene>
<evidence type="ECO:0000313" key="2">
    <source>
        <dbReference type="EMBL" id="GEB83020.1"/>
    </source>
</evidence>
<dbReference type="Proteomes" id="UP000317617">
    <property type="component" value="Unassembled WGS sequence"/>
</dbReference>
<reference evidence="2 3" key="1">
    <citation type="submission" date="2019-06" db="EMBL/GenBank/DDBJ databases">
        <title>Whole genome shotgun sequence of Acetobacter orleanensis NBRC 13752.</title>
        <authorList>
            <person name="Hosoyama A."/>
            <person name="Uohara A."/>
            <person name="Ohji S."/>
            <person name="Ichikawa N."/>
        </authorList>
    </citation>
    <scope>NUCLEOTIDE SEQUENCE [LARGE SCALE GENOMIC DNA]</scope>
    <source>
        <strain evidence="2 3">NBRC 13752</strain>
    </source>
</reference>
<evidence type="ECO:0000256" key="1">
    <source>
        <dbReference type="SAM" id="MobiDB-lite"/>
    </source>
</evidence>
<evidence type="ECO:0000313" key="3">
    <source>
        <dbReference type="Proteomes" id="UP000317617"/>
    </source>
</evidence>
<accession>A0A4Y3TPS2</accession>
<protein>
    <submittedName>
        <fullName evidence="2">Uncharacterized protein</fullName>
    </submittedName>
</protein>
<feature type="compositionally biased region" description="Low complexity" evidence="1">
    <location>
        <begin position="1"/>
        <end position="13"/>
    </location>
</feature>
<dbReference type="EMBL" id="BJMU01000006">
    <property type="protein sequence ID" value="GEB83020.1"/>
    <property type="molecule type" value="Genomic_DNA"/>
</dbReference>
<proteinExistence type="predicted"/>
<comment type="caution">
    <text evidence="2">The sequence shown here is derived from an EMBL/GenBank/DDBJ whole genome shotgun (WGS) entry which is preliminary data.</text>
</comment>
<keyword evidence="3" id="KW-1185">Reference proteome</keyword>
<feature type="region of interest" description="Disordered" evidence="1">
    <location>
        <begin position="1"/>
        <end position="20"/>
    </location>
</feature>
<dbReference type="AlphaFoldDB" id="A0A4Y3TPS2"/>
<sequence>MTDNAANTPADTTENQMPGVPEDLARCAMVIESAIEHLLKENHPPLAVASALLGGSLGLLARSMDKDTILHILDSAAHSVRTGEIHAATQAQPAPESEKA</sequence>